<keyword evidence="7" id="KW-1185">Reference proteome</keyword>
<dbReference type="OrthoDB" id="2363873at2759"/>
<dbReference type="STRING" id="78410.A0A0P7BPB9"/>
<keyword evidence="2" id="KW-0378">Hydrolase</keyword>
<dbReference type="GO" id="GO:0016042">
    <property type="term" value="P:lipid catabolic process"/>
    <property type="evidence" value="ECO:0007669"/>
    <property type="project" value="UniProtKB-KW"/>
</dbReference>
<dbReference type="InterPro" id="IPR029058">
    <property type="entry name" value="AB_hydrolase_fold"/>
</dbReference>
<evidence type="ECO:0000259" key="5">
    <source>
        <dbReference type="Pfam" id="PF12697"/>
    </source>
</evidence>
<evidence type="ECO:0000256" key="4">
    <source>
        <dbReference type="ARBA" id="ARBA00023098"/>
    </source>
</evidence>
<dbReference type="GO" id="GO:0003847">
    <property type="term" value="F:1-alkyl-2-acetylglycerophosphocholine esterase activity"/>
    <property type="evidence" value="ECO:0007669"/>
    <property type="project" value="UniProtKB-EC"/>
</dbReference>
<dbReference type="InterPro" id="IPR000073">
    <property type="entry name" value="AB_hydrolase_1"/>
</dbReference>
<sequence>MMFPNHALIGTAAKIPTCLPTPVLSFSPVVLPSPDRRVDLQLRVSAPPTGDALPIILLSHGHGRSNYLSSLEGYGPLVDFLAGHGLAVIQPTHTSSKSLNFEYNGENIRELFLESRAQDMTQILDQLDLVEAAVPLLKGRLDKTKVAVVGHSLGGLTASVLLGAINTDPRDGVKSHLVEKRIKAGVIIGGTGNGGEDLSDNGRVMVPFYGADFSEMRTPALVIWGDEDVSPHLTNRGADWHADPYTFAPGPKASFSLAGGKHGFGGVSGWDAGETLDESPERLATVQRMTWAYLKSQLYDGDKSWDEACKALEGLEGLGKVETK</sequence>
<comment type="caution">
    <text evidence="6">The sequence shown here is derived from an EMBL/GenBank/DDBJ whole genome shotgun (WGS) entry which is preliminary data.</text>
</comment>
<reference evidence="6 7" key="1">
    <citation type="submission" date="2015-09" db="EMBL/GenBank/DDBJ databases">
        <title>Draft genome of a European isolate of the apple canker pathogen Neonectria ditissima.</title>
        <authorList>
            <person name="Gomez-Cortecero A."/>
            <person name="Harrison R.J."/>
            <person name="Armitage A.D."/>
        </authorList>
    </citation>
    <scope>NUCLEOTIDE SEQUENCE [LARGE SCALE GENOMIC DNA]</scope>
    <source>
        <strain evidence="6 7">R09/05</strain>
    </source>
</reference>
<keyword evidence="3" id="KW-0442">Lipid degradation</keyword>
<dbReference type="EC" id="3.1.1.47" evidence="1"/>
<dbReference type="Gene3D" id="3.40.50.1820">
    <property type="entry name" value="alpha/beta hydrolase"/>
    <property type="match status" value="1"/>
</dbReference>
<evidence type="ECO:0000256" key="1">
    <source>
        <dbReference type="ARBA" id="ARBA00013201"/>
    </source>
</evidence>
<evidence type="ECO:0000256" key="2">
    <source>
        <dbReference type="ARBA" id="ARBA00022801"/>
    </source>
</evidence>
<dbReference type="SUPFAM" id="SSF53474">
    <property type="entry name" value="alpha/beta-Hydrolases"/>
    <property type="match status" value="1"/>
</dbReference>
<keyword evidence="4" id="KW-0443">Lipid metabolism</keyword>
<proteinExistence type="predicted"/>
<organism evidence="6 7">
    <name type="scientific">Neonectria ditissima</name>
    <dbReference type="NCBI Taxonomy" id="78410"/>
    <lineage>
        <taxon>Eukaryota</taxon>
        <taxon>Fungi</taxon>
        <taxon>Dikarya</taxon>
        <taxon>Ascomycota</taxon>
        <taxon>Pezizomycotina</taxon>
        <taxon>Sordariomycetes</taxon>
        <taxon>Hypocreomycetidae</taxon>
        <taxon>Hypocreales</taxon>
        <taxon>Nectriaceae</taxon>
        <taxon>Neonectria</taxon>
    </lineage>
</organism>
<accession>A0A0P7BPB9</accession>
<evidence type="ECO:0000256" key="3">
    <source>
        <dbReference type="ARBA" id="ARBA00022963"/>
    </source>
</evidence>
<evidence type="ECO:0000313" key="6">
    <source>
        <dbReference type="EMBL" id="KPM42333.1"/>
    </source>
</evidence>
<dbReference type="PANTHER" id="PTHR10272:SF0">
    <property type="entry name" value="PLATELET-ACTIVATING FACTOR ACETYLHYDROLASE"/>
    <property type="match status" value="1"/>
</dbReference>
<name>A0A0P7BPB9_9HYPO</name>
<dbReference type="Pfam" id="PF12697">
    <property type="entry name" value="Abhydrolase_6"/>
    <property type="match status" value="1"/>
</dbReference>
<protein>
    <recommendedName>
        <fullName evidence="1">1-alkyl-2-acetylglycerophosphocholine esterase</fullName>
        <ecNumber evidence="1">3.1.1.47</ecNumber>
    </recommendedName>
</protein>
<dbReference type="PANTHER" id="PTHR10272">
    <property type="entry name" value="PLATELET-ACTIVATING FACTOR ACETYLHYDROLASE"/>
    <property type="match status" value="1"/>
</dbReference>
<dbReference type="Proteomes" id="UP000050424">
    <property type="component" value="Unassembled WGS sequence"/>
</dbReference>
<gene>
    <name evidence="6" type="ORF">AK830_g4228</name>
</gene>
<evidence type="ECO:0000313" key="7">
    <source>
        <dbReference type="Proteomes" id="UP000050424"/>
    </source>
</evidence>
<dbReference type="EMBL" id="LKCW01000050">
    <property type="protein sequence ID" value="KPM42333.1"/>
    <property type="molecule type" value="Genomic_DNA"/>
</dbReference>
<dbReference type="AlphaFoldDB" id="A0A0P7BPB9"/>
<feature type="domain" description="AB hydrolase-1" evidence="5">
    <location>
        <begin position="56"/>
        <end position="251"/>
    </location>
</feature>